<keyword evidence="6" id="KW-1185">Reference proteome</keyword>
<dbReference type="Proteomes" id="UP000054937">
    <property type="component" value="Unassembled WGS sequence"/>
</dbReference>
<evidence type="ECO:0000256" key="1">
    <source>
        <dbReference type="ARBA" id="ARBA00022574"/>
    </source>
</evidence>
<feature type="coiled-coil region" evidence="4">
    <location>
        <begin position="1"/>
        <end position="43"/>
    </location>
</feature>
<evidence type="ECO:0000256" key="4">
    <source>
        <dbReference type="SAM" id="Coils"/>
    </source>
</evidence>
<dbReference type="EMBL" id="LDAU01000051">
    <property type="protein sequence ID" value="KRX09404.1"/>
    <property type="molecule type" value="Genomic_DNA"/>
</dbReference>
<comment type="caution">
    <text evidence="5">The sequence shown here is derived from an EMBL/GenBank/DDBJ whole genome shotgun (WGS) entry which is preliminary data.</text>
</comment>
<dbReference type="InterPro" id="IPR001680">
    <property type="entry name" value="WD40_rpt"/>
</dbReference>
<evidence type="ECO:0000313" key="6">
    <source>
        <dbReference type="Proteomes" id="UP000054937"/>
    </source>
</evidence>
<gene>
    <name evidence="5" type="ORF">PPERSA_04710</name>
</gene>
<dbReference type="SUPFAM" id="SSF50978">
    <property type="entry name" value="WD40 repeat-like"/>
    <property type="match status" value="1"/>
</dbReference>
<organism evidence="5 6">
    <name type="scientific">Pseudocohnilembus persalinus</name>
    <name type="common">Ciliate</name>
    <dbReference type="NCBI Taxonomy" id="266149"/>
    <lineage>
        <taxon>Eukaryota</taxon>
        <taxon>Sar</taxon>
        <taxon>Alveolata</taxon>
        <taxon>Ciliophora</taxon>
        <taxon>Intramacronucleata</taxon>
        <taxon>Oligohymenophorea</taxon>
        <taxon>Scuticociliatia</taxon>
        <taxon>Philasterida</taxon>
        <taxon>Pseudocohnilembidae</taxon>
        <taxon>Pseudocohnilembus</taxon>
    </lineage>
</organism>
<reference evidence="5 6" key="1">
    <citation type="journal article" date="2015" name="Sci. Rep.">
        <title>Genome of the facultative scuticociliatosis pathogen Pseudocohnilembus persalinus provides insight into its virulence through horizontal gene transfer.</title>
        <authorList>
            <person name="Xiong J."/>
            <person name="Wang G."/>
            <person name="Cheng J."/>
            <person name="Tian M."/>
            <person name="Pan X."/>
            <person name="Warren A."/>
            <person name="Jiang C."/>
            <person name="Yuan D."/>
            <person name="Miao W."/>
        </authorList>
    </citation>
    <scope>NUCLEOTIDE SEQUENCE [LARGE SCALE GENOMIC DNA]</scope>
    <source>
        <strain evidence="5">36N120E</strain>
    </source>
</reference>
<dbReference type="InterPro" id="IPR036322">
    <property type="entry name" value="WD40_repeat_dom_sf"/>
</dbReference>
<dbReference type="PANTHER" id="PTHR44006">
    <property type="entry name" value="U5 SMALL NUCLEAR RIBONUCLEOPROTEIN 40 KDA PROTEIN"/>
    <property type="match status" value="1"/>
</dbReference>
<proteinExistence type="predicted"/>
<dbReference type="Gene3D" id="2.130.10.10">
    <property type="entry name" value="YVTN repeat-like/Quinoprotein amine dehydrogenase"/>
    <property type="match status" value="1"/>
</dbReference>
<dbReference type="PANTHER" id="PTHR44006:SF1">
    <property type="entry name" value="U5 SMALL NUCLEAR RIBONUCLEOPROTEIN 40 KDA PROTEIN"/>
    <property type="match status" value="1"/>
</dbReference>
<dbReference type="AlphaFoldDB" id="A0A0V0R4J3"/>
<keyword evidence="1 3" id="KW-0853">WD repeat</keyword>
<dbReference type="InterPro" id="IPR052234">
    <property type="entry name" value="U5_snRNP_Component"/>
</dbReference>
<dbReference type="SMART" id="SM00320">
    <property type="entry name" value="WD40"/>
    <property type="match status" value="2"/>
</dbReference>
<keyword evidence="2" id="KW-0677">Repeat</keyword>
<feature type="repeat" description="WD" evidence="3">
    <location>
        <begin position="423"/>
        <end position="458"/>
    </location>
</feature>
<evidence type="ECO:0000313" key="5">
    <source>
        <dbReference type="EMBL" id="KRX09404.1"/>
    </source>
</evidence>
<evidence type="ECO:0000256" key="3">
    <source>
        <dbReference type="PROSITE-ProRule" id="PRU00221"/>
    </source>
</evidence>
<accession>A0A0V0R4J3</accession>
<evidence type="ECO:0000256" key="2">
    <source>
        <dbReference type="ARBA" id="ARBA00022737"/>
    </source>
</evidence>
<dbReference type="GO" id="GO:0071013">
    <property type="term" value="C:catalytic step 2 spliceosome"/>
    <property type="evidence" value="ECO:0007669"/>
    <property type="project" value="TreeGrafter"/>
</dbReference>
<feature type="coiled-coil region" evidence="4">
    <location>
        <begin position="68"/>
        <end position="102"/>
    </location>
</feature>
<dbReference type="GO" id="GO:0003723">
    <property type="term" value="F:RNA binding"/>
    <property type="evidence" value="ECO:0007669"/>
    <property type="project" value="TreeGrafter"/>
</dbReference>
<dbReference type="PROSITE" id="PS50082">
    <property type="entry name" value="WD_REPEATS_2"/>
    <property type="match status" value="1"/>
</dbReference>
<dbReference type="InParanoid" id="A0A0V0R4J3"/>
<keyword evidence="4" id="KW-0175">Coiled coil</keyword>
<sequence>MESEQLEFLKLQKEKKDLLIQQTQQLREQLKQQDQKKLETQLKIYQLNVEKIKYQILEDFKQFKSDINRQLDSAFAKLEKKLEQETQNIKVFESNIEIISNKNSDIQQKQIQACKNQMTQYPQYFSLLNVDKQQNSLYIFEIKDILSKTLRLFEQNSSSLLKVQTALNIQTCMDIQQYFKDVNTQDNINIDVDKQDLKFFLQDRSEEQIQNSPNKVQYLAQKTSIIQKPDVIFKEQFQIKQIYLINQDLILMSTQEKIYQIYSISQNKFVANIPFNRFLPNCFLTIKQHSRKSTHNAEFLENLQKDNEQIYNFFSQKDEQQTEQIENQQNQKINNENTNNKGNNVLDQAYFSSGFLETNKKNSDNLNINNNINYNINNNNNELYQFFGDLQIIDRYLAIGGSDLDSDVYFYDLQNNFKKLFVLPGHQRAISKMYQLPDLRSLVVGCIDGKLWIWDLQTLTPKAIKQGHNTSIENQQIFNLITSSADGKVMYWDLKYDKDGVFQDFEVTYKIELNNLSKNIYLSSDLVIYCIEQGGLQYTKGSVKFYVKNQTNQQFQKNGSFSLTDNIQQTFFINLKNQIYMIVLYQNITIIEIYQFDKSKIQTIKPIEPPQQNQQINQNQVNYDFHLVNPNENQRNYEQNQQLNLNQIQQEADNQKNEGDIKDYLIYRQIFKDLGFKNQIYQPQAQLNVIFQENDTNQIKELELFVLNTEQSIINRFQINFTEKLVYKEKKN</sequence>
<name>A0A0V0R4J3_PSEPJ</name>
<protein>
    <submittedName>
        <fullName evidence="5">WD40-repeat-containing domain</fullName>
    </submittedName>
</protein>
<dbReference type="InterPro" id="IPR015943">
    <property type="entry name" value="WD40/YVTN_repeat-like_dom_sf"/>
</dbReference>
<dbReference type="OrthoDB" id="338622at2759"/>